<evidence type="ECO:0000256" key="1">
    <source>
        <dbReference type="SAM" id="Phobius"/>
    </source>
</evidence>
<feature type="transmembrane region" description="Helical" evidence="1">
    <location>
        <begin position="108"/>
        <end position="128"/>
    </location>
</feature>
<accession>A0ABZ0F702</accession>
<keyword evidence="1" id="KW-0472">Membrane</keyword>
<keyword evidence="1" id="KW-0812">Transmembrane</keyword>
<dbReference type="Proteomes" id="UP001302667">
    <property type="component" value="Chromosome"/>
</dbReference>
<organism evidence="2 3">
    <name type="scientific">Aeromonas allosaccharophila</name>
    <dbReference type="NCBI Taxonomy" id="656"/>
    <lineage>
        <taxon>Bacteria</taxon>
        <taxon>Pseudomonadati</taxon>
        <taxon>Pseudomonadota</taxon>
        <taxon>Gammaproteobacteria</taxon>
        <taxon>Aeromonadales</taxon>
        <taxon>Aeromonadaceae</taxon>
        <taxon>Aeromonas</taxon>
    </lineage>
</organism>
<reference evidence="2 3" key="1">
    <citation type="submission" date="2023-10" db="EMBL/GenBank/DDBJ databases">
        <title>Genome analysis of psychrotrophic aerobic bacterium Aeromonas allosaccharophila BIM B-1809 isolated from infected fish.</title>
        <authorList>
            <person name="Leanovich S.I."/>
            <person name="Sidarenka A.V."/>
            <person name="Akhremchuk A.E."/>
            <person name="Sikolenko M.A."/>
            <person name="Valentovich L.N."/>
        </authorList>
    </citation>
    <scope>NUCLEOTIDE SEQUENCE [LARGE SCALE GENOMIC DNA]</scope>
    <source>
        <strain evidence="2 3">BIM B-1809</strain>
    </source>
</reference>
<evidence type="ECO:0000313" key="2">
    <source>
        <dbReference type="EMBL" id="WOE65381.1"/>
    </source>
</evidence>
<protein>
    <submittedName>
        <fullName evidence="2">SHOCT domain-containing protein</fullName>
    </submittedName>
</protein>
<gene>
    <name evidence="2" type="ORF">RY972_15130</name>
</gene>
<proteinExistence type="predicted"/>
<feature type="transmembrane region" description="Helical" evidence="1">
    <location>
        <begin position="6"/>
        <end position="24"/>
    </location>
</feature>
<dbReference type="EMBL" id="CP136584">
    <property type="protein sequence ID" value="WOE65381.1"/>
    <property type="molecule type" value="Genomic_DNA"/>
</dbReference>
<keyword evidence="1" id="KW-1133">Transmembrane helix</keyword>
<evidence type="ECO:0000313" key="3">
    <source>
        <dbReference type="Proteomes" id="UP001302667"/>
    </source>
</evidence>
<name>A0ABZ0F702_9GAMM</name>
<keyword evidence="3" id="KW-1185">Reference proteome</keyword>
<sequence length="253" mass="27791">MESSLALFTVAMIIIIAAIFFMISNHTDRDNSFKSAISKIPGFNVGAHFVSHSGDCNIATNSDFSKIYLSKTIQGIPYNKVFPSYDLLSSEIIEDGQSIIKTVRSSQIGGAIVGGLMLGGVGAVIGGLSGRKTNTEMVNRITLRIIVNDPGNPIYDVCFLSRETNKNSIAYKSAIQTAQEWQARLEVMIKRADKINEAQPIAETIQKVKKSKKVKKEKNSVRVSDELLKLTDLRDGGLLTDDEFEDRISKLNS</sequence>
<dbReference type="RefSeq" id="WP_317102439.1">
    <property type="nucleotide sequence ID" value="NZ_CP136584.1"/>
</dbReference>